<evidence type="ECO:0000256" key="1">
    <source>
        <dbReference type="ARBA" id="ARBA00004651"/>
    </source>
</evidence>
<dbReference type="InterPro" id="IPR000515">
    <property type="entry name" value="MetI-like"/>
</dbReference>
<keyword evidence="2 7" id="KW-0813">Transport</keyword>
<feature type="transmembrane region" description="Helical" evidence="7">
    <location>
        <begin position="112"/>
        <end position="131"/>
    </location>
</feature>
<dbReference type="PANTHER" id="PTHR43227:SF11">
    <property type="entry name" value="BLL4140 PROTEIN"/>
    <property type="match status" value="1"/>
</dbReference>
<dbReference type="EMBL" id="FOXR01000005">
    <property type="protein sequence ID" value="SFP85184.1"/>
    <property type="molecule type" value="Genomic_DNA"/>
</dbReference>
<dbReference type="RefSeq" id="WP_242948236.1">
    <property type="nucleotide sequence ID" value="NZ_FOXR01000005.1"/>
</dbReference>
<dbReference type="STRING" id="937334.SAMN05444406_10511"/>
<keyword evidence="5 7" id="KW-1133">Transmembrane helix</keyword>
<keyword evidence="10" id="KW-1185">Reference proteome</keyword>
<dbReference type="InterPro" id="IPR035906">
    <property type="entry name" value="MetI-like_sf"/>
</dbReference>
<organism evidence="9 10">
    <name type="scientific">Caldicoprobacter faecalis</name>
    <dbReference type="NCBI Taxonomy" id="937334"/>
    <lineage>
        <taxon>Bacteria</taxon>
        <taxon>Bacillati</taxon>
        <taxon>Bacillota</taxon>
        <taxon>Clostridia</taxon>
        <taxon>Caldicoprobacterales</taxon>
        <taxon>Caldicoprobacteraceae</taxon>
        <taxon>Caldicoprobacter</taxon>
    </lineage>
</organism>
<accession>A0A1I5TQ43</accession>
<dbReference type="PROSITE" id="PS50928">
    <property type="entry name" value="ABC_TM1"/>
    <property type="match status" value="1"/>
</dbReference>
<dbReference type="Pfam" id="PF00528">
    <property type="entry name" value="BPD_transp_1"/>
    <property type="match status" value="1"/>
</dbReference>
<dbReference type="CDD" id="cd06261">
    <property type="entry name" value="TM_PBP2"/>
    <property type="match status" value="1"/>
</dbReference>
<dbReference type="AlphaFoldDB" id="A0A1I5TQ43"/>
<evidence type="ECO:0000256" key="3">
    <source>
        <dbReference type="ARBA" id="ARBA00022475"/>
    </source>
</evidence>
<evidence type="ECO:0000313" key="9">
    <source>
        <dbReference type="EMBL" id="SFP85184.1"/>
    </source>
</evidence>
<feature type="transmembrane region" description="Helical" evidence="7">
    <location>
        <begin position="297"/>
        <end position="327"/>
    </location>
</feature>
<comment type="subcellular location">
    <subcellularLocation>
        <location evidence="1 7">Cell membrane</location>
        <topology evidence="1 7">Multi-pass membrane protein</topology>
    </subcellularLocation>
</comment>
<keyword evidence="3" id="KW-1003">Cell membrane</keyword>
<evidence type="ECO:0000256" key="4">
    <source>
        <dbReference type="ARBA" id="ARBA00022692"/>
    </source>
</evidence>
<feature type="transmembrane region" description="Helical" evidence="7">
    <location>
        <begin position="387"/>
        <end position="410"/>
    </location>
</feature>
<feature type="domain" description="ABC transmembrane type-1" evidence="8">
    <location>
        <begin position="252"/>
        <end position="470"/>
    </location>
</feature>
<sequence length="483" mass="53532">MAKNQSLHSDIFMILLRAVVIVLLISAVIPSINPARMSGLINKSSALITMALSYSSIVSGFTRALNRGWVAESALQMLYISSLFVCISIAVVAVGCCITLGKKRLQRLGAKLIAIASLLGTLALLLLLPAYSQISQTSNPDRVEPMFAGGFWIFLSLFIVTFVLGLINIMRIPKPTAEDGYEMENKYKLFLMILPFVILCFVFSYLPLWGWRYAFYDYRPGASLTRESFVGFKWFTYLFENPATRADIARVLRNTLVMSGLGIATSWLPMAFAIFLAEIRASKFRKIVQTCTTIPNFISWVLVYSVAFAMFSTEGFVNAILIDLGIIENGTNYLMSGEHIWLKMWAWGTWKGLGWSAIIYIAGISSIDQQLYEAATIDGAGRFKRMWYITVPGLMPTFFVLLLLSIANILSNGMDQYFVFKNAANKETIEVLDLYVYTLGLGSGGSGNIPLATVVGMLKSLISITLLFGANKVSKLIRGESII</sequence>
<reference evidence="9 10" key="1">
    <citation type="submission" date="2016-10" db="EMBL/GenBank/DDBJ databases">
        <authorList>
            <person name="de Groot N.N."/>
        </authorList>
    </citation>
    <scope>NUCLEOTIDE SEQUENCE [LARGE SCALE GENOMIC DNA]</scope>
    <source>
        <strain evidence="9 10">DSM 20678</strain>
    </source>
</reference>
<feature type="transmembrane region" description="Helical" evidence="7">
    <location>
        <begin position="256"/>
        <end position="277"/>
    </location>
</feature>
<feature type="transmembrane region" description="Helical" evidence="7">
    <location>
        <begin position="12"/>
        <end position="32"/>
    </location>
</feature>
<feature type="transmembrane region" description="Helical" evidence="7">
    <location>
        <begin position="44"/>
        <end position="65"/>
    </location>
</feature>
<keyword evidence="6 7" id="KW-0472">Membrane</keyword>
<keyword evidence="4 7" id="KW-0812">Transmembrane</keyword>
<name>A0A1I5TQ43_9FIRM</name>
<dbReference type="Gene3D" id="1.10.3720.10">
    <property type="entry name" value="MetI-like"/>
    <property type="match status" value="1"/>
</dbReference>
<feature type="transmembrane region" description="Helical" evidence="7">
    <location>
        <begin position="449"/>
        <end position="468"/>
    </location>
</feature>
<evidence type="ECO:0000256" key="2">
    <source>
        <dbReference type="ARBA" id="ARBA00022448"/>
    </source>
</evidence>
<dbReference type="Proteomes" id="UP000198577">
    <property type="component" value="Unassembled WGS sequence"/>
</dbReference>
<evidence type="ECO:0000313" key="10">
    <source>
        <dbReference type="Proteomes" id="UP000198577"/>
    </source>
</evidence>
<dbReference type="GO" id="GO:0055085">
    <property type="term" value="P:transmembrane transport"/>
    <property type="evidence" value="ECO:0007669"/>
    <property type="project" value="InterPro"/>
</dbReference>
<feature type="transmembrane region" description="Helical" evidence="7">
    <location>
        <begin position="347"/>
        <end position="367"/>
    </location>
</feature>
<feature type="transmembrane region" description="Helical" evidence="7">
    <location>
        <begin position="189"/>
        <end position="211"/>
    </location>
</feature>
<proteinExistence type="inferred from homology"/>
<dbReference type="InterPro" id="IPR050809">
    <property type="entry name" value="UgpAE/MalFG_permease"/>
</dbReference>
<dbReference type="GO" id="GO:0005886">
    <property type="term" value="C:plasma membrane"/>
    <property type="evidence" value="ECO:0007669"/>
    <property type="project" value="UniProtKB-SubCell"/>
</dbReference>
<feature type="transmembrane region" description="Helical" evidence="7">
    <location>
        <begin position="77"/>
        <end position="100"/>
    </location>
</feature>
<evidence type="ECO:0000256" key="7">
    <source>
        <dbReference type="RuleBase" id="RU363032"/>
    </source>
</evidence>
<evidence type="ECO:0000256" key="6">
    <source>
        <dbReference type="ARBA" id="ARBA00023136"/>
    </source>
</evidence>
<comment type="similarity">
    <text evidence="7">Belongs to the binding-protein-dependent transport system permease family.</text>
</comment>
<protein>
    <submittedName>
        <fullName evidence="9">Putative aldouronate transport system permease protein</fullName>
    </submittedName>
</protein>
<evidence type="ECO:0000256" key="5">
    <source>
        <dbReference type="ARBA" id="ARBA00022989"/>
    </source>
</evidence>
<gene>
    <name evidence="9" type="ORF">SAMN05444406_10511</name>
</gene>
<dbReference type="SUPFAM" id="SSF161098">
    <property type="entry name" value="MetI-like"/>
    <property type="match status" value="1"/>
</dbReference>
<evidence type="ECO:0000259" key="8">
    <source>
        <dbReference type="PROSITE" id="PS50928"/>
    </source>
</evidence>
<feature type="transmembrane region" description="Helical" evidence="7">
    <location>
        <begin position="151"/>
        <end position="169"/>
    </location>
</feature>
<dbReference type="PANTHER" id="PTHR43227">
    <property type="entry name" value="BLL4140 PROTEIN"/>
    <property type="match status" value="1"/>
</dbReference>